<gene>
    <name evidence="1" type="ORF">MdSGHV059</name>
</gene>
<sequence>MKVYTAFVYIHCTQSPHKIILPLVFTFRAKFFASAQPETQPKQNTLALALYLHSQHPLHLFCMSA</sequence>
<organismHost>
    <name type="scientific">Musca domestica</name>
    <name type="common">House fly</name>
    <dbReference type="NCBI Taxonomy" id="7370"/>
</organismHost>
<evidence type="ECO:0000313" key="2">
    <source>
        <dbReference type="Proteomes" id="UP000011274"/>
    </source>
</evidence>
<proteinExistence type="predicted"/>
<name>B2YG36_MHVB</name>
<organism evidence="1 2">
    <name type="scientific">Musca hytrovirus</name>
    <name type="common">isolate Musca domestica/United States/Boucias/-</name>
    <name type="synonym">MHV</name>
    <dbReference type="NCBI Taxonomy" id="523909"/>
    <lineage>
        <taxon>Viruses</taxon>
        <taxon>Viruses incertae sedis</taxon>
        <taxon>Naldaviricetes</taxon>
        <taxon>Lefavirales</taxon>
        <taxon>Hytrosaviridae</taxon>
        <taxon>Muscavirus</taxon>
        <taxon>Muscavirus musdomesticae</taxon>
    </lineage>
</organism>
<dbReference type="EMBL" id="EU522111">
    <property type="protein sequence ID" value="ACD03518.1"/>
    <property type="molecule type" value="Genomic_DNA"/>
</dbReference>
<dbReference type="RefSeq" id="YP_001883387.1">
    <property type="nucleotide sequence ID" value="NC_010671.1"/>
</dbReference>
<dbReference type="GeneID" id="6295369"/>
<dbReference type="KEGG" id="vg:6295369"/>
<accession>B2YG36</accession>
<evidence type="ECO:0000313" key="1">
    <source>
        <dbReference type="EMBL" id="ACD03518.1"/>
    </source>
</evidence>
<reference evidence="1 2" key="1">
    <citation type="journal article" date="2008" name="Virology">
        <title>Sequence analysis of a non-classified, non-occluded DNA virus that causes salivary gland hypertrophy of Musca domestica, MdSGHV.</title>
        <authorList>
            <person name="Garcia-Maruniak A."/>
            <person name="Maruniak J.E."/>
            <person name="Farmerie W."/>
            <person name="Boucias D.G."/>
        </authorList>
    </citation>
    <scope>NUCLEOTIDE SEQUENCE [LARGE SCALE GENOMIC DNA]</scope>
    <source>
        <strain evidence="2">Isolate Musca domestica/United States/Boucias/-</strain>
    </source>
</reference>
<keyword evidence="2" id="KW-1185">Reference proteome</keyword>
<dbReference type="Proteomes" id="UP000011274">
    <property type="component" value="Segment"/>
</dbReference>
<protein>
    <submittedName>
        <fullName evidence="1">Uncharacterized protein</fullName>
    </submittedName>
</protein>